<evidence type="ECO:0000256" key="1">
    <source>
        <dbReference type="SAM" id="MobiDB-lite"/>
    </source>
</evidence>
<dbReference type="EMBL" id="LR031358">
    <property type="protein sequence ID" value="VDB98227.1"/>
    <property type="molecule type" value="Genomic_DNA"/>
</dbReference>
<evidence type="ECO:0000313" key="5">
    <source>
        <dbReference type="Proteomes" id="UP000294726"/>
    </source>
</evidence>
<evidence type="ECO:0000313" key="3">
    <source>
        <dbReference type="EMBL" id="VDB98227.1"/>
    </source>
</evidence>
<name>A0A3S7H4U7_OENOE</name>
<dbReference type="GeneID" id="75065906"/>
<accession>A0A3S7H4U7</accession>
<dbReference type="AlphaFoldDB" id="A0A3S7H4U7"/>
<proteinExistence type="predicted"/>
<evidence type="ECO:0000313" key="2">
    <source>
        <dbReference type="EMBL" id="OIM21271.1"/>
    </source>
</evidence>
<dbReference type="RefSeq" id="WP_002820440.1">
    <property type="nucleotide sequence ID" value="NZ_CP014324.1"/>
</dbReference>
<gene>
    <name evidence="2" type="ORF">ATX59_04950</name>
    <name evidence="3" type="ORF">OENI_1009</name>
</gene>
<feature type="compositionally biased region" description="Polar residues" evidence="1">
    <location>
        <begin position="81"/>
        <end position="90"/>
    </location>
</feature>
<dbReference type="Proteomes" id="UP000181728">
    <property type="component" value="Unassembled WGS sequence"/>
</dbReference>
<reference evidence="2 4" key="1">
    <citation type="journal article" date="2016" name="BMC Genomics">
        <title>Consensus pan-genome assembly of the specialised wine bacterium Oenococcus oeni.</title>
        <authorList>
            <person name="Sternes P.R."/>
            <person name="Borneman A.R."/>
        </authorList>
    </citation>
    <scope>NUCLEOTIDE SEQUENCE [LARGE SCALE GENOMIC DNA]</scope>
    <source>
        <strain evidence="2 4">AWRIB661</strain>
    </source>
</reference>
<sequence length="90" mass="10486">MEKRSIINPIENIRLSSELWRENIQVVLTNLRRSLINLCDRILISQINFIDRMKINAEISANLSTKRVSNNKAINMKKGQTPFTSRTMNK</sequence>
<protein>
    <submittedName>
        <fullName evidence="2">Uncharacterized protein</fullName>
    </submittedName>
</protein>
<evidence type="ECO:0000313" key="4">
    <source>
        <dbReference type="Proteomes" id="UP000181728"/>
    </source>
</evidence>
<feature type="region of interest" description="Disordered" evidence="1">
    <location>
        <begin position="71"/>
        <end position="90"/>
    </location>
</feature>
<organism evidence="2 4">
    <name type="scientific">Oenococcus oeni</name>
    <name type="common">Leuconostoc oenos</name>
    <dbReference type="NCBI Taxonomy" id="1247"/>
    <lineage>
        <taxon>Bacteria</taxon>
        <taxon>Bacillati</taxon>
        <taxon>Bacillota</taxon>
        <taxon>Bacilli</taxon>
        <taxon>Lactobacillales</taxon>
        <taxon>Lactobacillaceae</taxon>
        <taxon>Oenococcus</taxon>
    </lineage>
</organism>
<dbReference type="EMBL" id="MLOK01000038">
    <property type="protein sequence ID" value="OIM21271.1"/>
    <property type="molecule type" value="Genomic_DNA"/>
</dbReference>
<reference evidence="3 5" key="2">
    <citation type="submission" date="2018-08" db="EMBL/GenBank/DDBJ databases">
        <authorList>
            <person name="Lorentzen P. G. S. M."/>
        </authorList>
    </citation>
    <scope>NUCLEOTIDE SEQUENCE [LARGE SCALE GENOMIC DNA]</scope>
    <source>
        <strain evidence="3 5">CRBO_1381</strain>
    </source>
</reference>
<dbReference type="Proteomes" id="UP000294726">
    <property type="component" value="Chromosome"/>
</dbReference>